<dbReference type="Pfam" id="PF09835">
    <property type="entry name" value="DUF2062"/>
    <property type="match status" value="1"/>
</dbReference>
<evidence type="ECO:0000313" key="3">
    <source>
        <dbReference type="EMBL" id="PDT47413.1"/>
    </source>
</evidence>
<evidence type="ECO:0000256" key="1">
    <source>
        <dbReference type="SAM" id="Phobius"/>
    </source>
</evidence>
<dbReference type="PANTHER" id="PTHR40547:SF1">
    <property type="entry name" value="SLL0298 PROTEIN"/>
    <property type="match status" value="1"/>
</dbReference>
<reference evidence="3 4" key="1">
    <citation type="submission" date="2017-09" db="EMBL/GenBank/DDBJ databases">
        <title>Comparative genomics of rhizobia isolated from Phaseolus vulgaris in China.</title>
        <authorList>
            <person name="Tong W."/>
        </authorList>
    </citation>
    <scope>NUCLEOTIDE SEQUENCE [LARGE SCALE GENOMIC DNA]</scope>
    <source>
        <strain evidence="3 4">PCH1</strain>
    </source>
</reference>
<keyword evidence="1" id="KW-1133">Transmembrane helix</keyword>
<feature type="transmembrane region" description="Helical" evidence="1">
    <location>
        <begin position="69"/>
        <end position="99"/>
    </location>
</feature>
<name>A0A2A6LXP7_RHIFR</name>
<dbReference type="AlphaFoldDB" id="A0A2A6LXP7"/>
<dbReference type="EMBL" id="NWTC01000009">
    <property type="protein sequence ID" value="PDT47413.1"/>
    <property type="molecule type" value="Genomic_DNA"/>
</dbReference>
<feature type="transmembrane region" description="Helical" evidence="1">
    <location>
        <begin position="166"/>
        <end position="186"/>
    </location>
</feature>
<evidence type="ECO:0000313" key="4">
    <source>
        <dbReference type="Proteomes" id="UP000220353"/>
    </source>
</evidence>
<proteinExistence type="predicted"/>
<dbReference type="Proteomes" id="UP000220353">
    <property type="component" value="Unassembled WGS sequence"/>
</dbReference>
<evidence type="ECO:0000259" key="2">
    <source>
        <dbReference type="Pfam" id="PF09835"/>
    </source>
</evidence>
<feature type="domain" description="DUF2062" evidence="2">
    <location>
        <begin position="53"/>
        <end position="197"/>
    </location>
</feature>
<accession>A0A2A6LXP7</accession>
<keyword evidence="1" id="KW-0472">Membrane</keyword>
<protein>
    <submittedName>
        <fullName evidence="3">DUF2062 domain-containing protein</fullName>
    </submittedName>
</protein>
<comment type="caution">
    <text evidence="3">The sequence shown here is derived from an EMBL/GenBank/DDBJ whole genome shotgun (WGS) entry which is preliminary data.</text>
</comment>
<sequence>MRRSKDGRAVLPRRAVSRCDDGRMLFRRRKPVTISERLRAFFWPRKGFSRGPRYVALRILRLNSSPHSIAVGVAAGAAAACTPLFGLHIVLAVILAWLFSGNLVAAVITTALANPITIPVILTASYEIGIAISGPQAGPSVGSAEIARLIEQMQLAELWRPVLKPMLVGSLALALGGALIFYPLAFQTARMFQGRRRERLQKAGNPS</sequence>
<gene>
    <name evidence="3" type="ORF">CO661_14350</name>
</gene>
<dbReference type="InterPro" id="IPR018639">
    <property type="entry name" value="DUF2062"/>
</dbReference>
<dbReference type="PANTHER" id="PTHR40547">
    <property type="entry name" value="SLL0298 PROTEIN"/>
    <property type="match status" value="1"/>
</dbReference>
<organism evidence="3 4">
    <name type="scientific">Rhizobium fredii</name>
    <name type="common">Sinorhizobium fredii</name>
    <dbReference type="NCBI Taxonomy" id="380"/>
    <lineage>
        <taxon>Bacteria</taxon>
        <taxon>Pseudomonadati</taxon>
        <taxon>Pseudomonadota</taxon>
        <taxon>Alphaproteobacteria</taxon>
        <taxon>Hyphomicrobiales</taxon>
        <taxon>Rhizobiaceae</taxon>
        <taxon>Sinorhizobium/Ensifer group</taxon>
        <taxon>Sinorhizobium</taxon>
    </lineage>
</organism>
<keyword evidence="1" id="KW-0812">Transmembrane</keyword>